<reference evidence="1" key="1">
    <citation type="submission" date="2021-11" db="EMBL/GenBank/DDBJ databases">
        <title>Fusarium solani-melongenae Genome sequencing and assembly.</title>
        <authorList>
            <person name="Xie S."/>
            <person name="Huang L."/>
            <person name="Zhang X."/>
        </authorList>
    </citation>
    <scope>NUCLEOTIDE SEQUENCE</scope>
    <source>
        <strain evidence="1">CRI 24-3</strain>
    </source>
</reference>
<dbReference type="Proteomes" id="UP000830768">
    <property type="component" value="Chromosome 4"/>
</dbReference>
<sequence length="686" mass="77307">MPAAPGRPSKACGTCKKQKIRCSGERPRCRRCTRLNHRCIYSETTNHDQTVRYQREPRPLSLLSSQQETHLARSEGRCLKPKTLPGHPNEESYHGIPISLLTRLVEEYFDNVYQSDLLLHRPTFFATLAARNVRSHVLLSICAWGANFYRDETNRFILKDQGFMIEWAKKAGKLVFQDAEELHEDNLVTFFNLALFWHSQGSWRVSYLHKGNACQLIHIIGLGPPRSRNAGLLTSEIRRRRLWACYLMHCFSSEKLFRFDSIADIQSLALPWPEPDFRQGASKAPSSYLNSTGNSRSIFAELIRGLTLWCHVVCAVKSPEVGMDSKIADIWAIENRLSAWWEAVQPDFKLDPHDMRGVEQKEFSTILLTNLVYHQSLCALHASIVPLFCWTKGDGSWSSARQVSAQTAFEHAGMVSELINVVLSKGTRPSAMLSYVAYAAYCSCAIHIPFLWCSEPTIRERAYANVGANVRMMQAMSPYWKLASLLEIYARCLYDIHQRNPPVVSNEPKHADISEFTSFKADASLARSSILEFTGVLRSSEGGYIRPGEECNTLRIESDDGSTGPLSTSFSVTGPLAEAMAKNTEELEADLRPPSDGRDRRSLDFMKPKSPGLQREATQLNGLQNLAERQQLDAIASEWPTLDVFNSLVDAEMANFFPDTMSIDPSLLNTEPLTWDFLHMPAGDGD</sequence>
<evidence type="ECO:0000313" key="1">
    <source>
        <dbReference type="EMBL" id="UPK94770.1"/>
    </source>
</evidence>
<protein>
    <submittedName>
        <fullName evidence="1">Uncharacterized protein</fullName>
    </submittedName>
</protein>
<keyword evidence="2" id="KW-1185">Reference proteome</keyword>
<evidence type="ECO:0000313" key="2">
    <source>
        <dbReference type="Proteomes" id="UP000830768"/>
    </source>
</evidence>
<name>A0ACD3Z0Q1_FUSSC</name>
<gene>
    <name evidence="1" type="ORF">LCI18_005705</name>
</gene>
<dbReference type="EMBL" id="CP090033">
    <property type="protein sequence ID" value="UPK94770.1"/>
    <property type="molecule type" value="Genomic_DNA"/>
</dbReference>
<organism evidence="1 2">
    <name type="scientific">Fusarium solani subsp. cucurbitae</name>
    <name type="common">Neocosmosporum cucurbitae</name>
    <dbReference type="NCBI Taxonomy" id="2747967"/>
    <lineage>
        <taxon>Eukaryota</taxon>
        <taxon>Fungi</taxon>
        <taxon>Dikarya</taxon>
        <taxon>Ascomycota</taxon>
        <taxon>Pezizomycotina</taxon>
        <taxon>Sordariomycetes</taxon>
        <taxon>Hypocreomycetidae</taxon>
        <taxon>Hypocreales</taxon>
        <taxon>Nectriaceae</taxon>
        <taxon>Fusarium</taxon>
        <taxon>Fusarium solani species complex</taxon>
    </lineage>
</organism>
<accession>A0ACD3Z0Q1</accession>
<proteinExistence type="predicted"/>